<reference evidence="2 3" key="1">
    <citation type="journal article" date="2013" name="Genome Biol.">
        <title>Comparative genomics of the core and accessory genomes of 48 Sinorhizobium strains comprising five genospecies.</title>
        <authorList>
            <person name="Sugawara M."/>
            <person name="Epstein B."/>
            <person name="Badgley B.D."/>
            <person name="Unno T."/>
            <person name="Xu L."/>
            <person name="Reese J."/>
            <person name="Gyaneshwar P."/>
            <person name="Denny R."/>
            <person name="Mudge J."/>
            <person name="Bharti A.K."/>
            <person name="Farmer A.D."/>
            <person name="May G.D."/>
            <person name="Woodward J.E."/>
            <person name="Medigue C."/>
            <person name="Vallenet D."/>
            <person name="Lajus A."/>
            <person name="Rouy Z."/>
            <person name="Martinez-Vaz B."/>
            <person name="Tiffin P."/>
            <person name="Young N.D."/>
            <person name="Sadowsky M.J."/>
        </authorList>
    </citation>
    <scope>NUCLEOTIDE SEQUENCE [LARGE SCALE GENOMIC DNA]</scope>
    <source>
        <strain evidence="2 3">N6B1</strain>
    </source>
</reference>
<dbReference type="PANTHER" id="PTHR36535:SF1">
    <property type="entry name" value="DUF1772 DOMAIN-CONTAINING PROTEIN"/>
    <property type="match status" value="1"/>
</dbReference>
<gene>
    <name evidence="2" type="ORF">GHK53_33715</name>
</gene>
<protein>
    <submittedName>
        <fullName evidence="2">DUF1772 domain-containing protein</fullName>
    </submittedName>
</protein>
<accession>A0A222HGI2</accession>
<dbReference type="AlphaFoldDB" id="A0A222HGI2"/>
<evidence type="ECO:0000313" key="3">
    <source>
        <dbReference type="Proteomes" id="UP000429484"/>
    </source>
</evidence>
<name>A0A222HGI2_RHIML</name>
<organism evidence="2 3">
    <name type="scientific">Rhizobium meliloti</name>
    <name type="common">Ensifer meliloti</name>
    <name type="synonym">Sinorhizobium meliloti</name>
    <dbReference type="NCBI Taxonomy" id="382"/>
    <lineage>
        <taxon>Bacteria</taxon>
        <taxon>Pseudomonadati</taxon>
        <taxon>Pseudomonadota</taxon>
        <taxon>Alphaproteobacteria</taxon>
        <taxon>Hyphomicrobiales</taxon>
        <taxon>Rhizobiaceae</taxon>
        <taxon>Sinorhizobium/Ensifer group</taxon>
        <taxon>Sinorhizobium</taxon>
    </lineage>
</organism>
<feature type="transmembrane region" description="Helical" evidence="1">
    <location>
        <begin position="6"/>
        <end position="23"/>
    </location>
</feature>
<evidence type="ECO:0000256" key="1">
    <source>
        <dbReference type="SAM" id="Phobius"/>
    </source>
</evidence>
<keyword evidence="1" id="KW-1133">Transmembrane helix</keyword>
<proteinExistence type="predicted"/>
<comment type="caution">
    <text evidence="2">The sequence shown here is derived from an EMBL/GenBank/DDBJ whole genome shotgun (WGS) entry which is preliminary data.</text>
</comment>
<dbReference type="PANTHER" id="PTHR36535">
    <property type="entry name" value="YALI0E30327P"/>
    <property type="match status" value="1"/>
</dbReference>
<feature type="transmembrane region" description="Helical" evidence="1">
    <location>
        <begin position="48"/>
        <end position="67"/>
    </location>
</feature>
<dbReference type="OMA" id="ANWPYTL"/>
<dbReference type="EMBL" id="WISR01000270">
    <property type="protein sequence ID" value="MQW37573.1"/>
    <property type="molecule type" value="Genomic_DNA"/>
</dbReference>
<dbReference type="InterPro" id="IPR013901">
    <property type="entry name" value="Anthrone_oxy"/>
</dbReference>
<dbReference type="Proteomes" id="UP000429484">
    <property type="component" value="Unassembled WGS sequence"/>
</dbReference>
<dbReference type="RefSeq" id="WP_003534951.1">
    <property type="nucleotide sequence ID" value="NZ_BJNJ01000045.1"/>
</dbReference>
<keyword evidence="1" id="KW-0472">Membrane</keyword>
<keyword evidence="1" id="KW-0812">Transmembrane</keyword>
<dbReference type="KEGG" id="smer:DU99_12015"/>
<dbReference type="GeneID" id="89576490"/>
<evidence type="ECO:0000313" key="2">
    <source>
        <dbReference type="EMBL" id="MQW37573.1"/>
    </source>
</evidence>
<feature type="transmembrane region" description="Helical" evidence="1">
    <location>
        <begin position="73"/>
        <end position="93"/>
    </location>
</feature>
<sequence length="144" mass="15515">MFGLLALITASIFFGAAIYINVAEQPARLALDGGAALREWVPAYRRGFEMQAPLAIVSCLLGAVAWWQSGDALWGLGAAVIILNWPYTLFVIMPVNQRLETTRPDQANAETRELIERWGKLHAGRSALGALATVIYLAAAAGGF</sequence>
<dbReference type="Pfam" id="PF08592">
    <property type="entry name" value="Anthrone_oxy"/>
    <property type="match status" value="1"/>
</dbReference>